<dbReference type="KEGG" id="psco:LY89DRAFT_788437"/>
<reference evidence="2 3" key="1">
    <citation type="submission" date="2015-10" db="EMBL/GenBank/DDBJ databases">
        <title>Full genome of DAOMC 229536 Phialocephala scopiformis, a fungal endophyte of spruce producing the potent anti-insectan compound rugulosin.</title>
        <authorList>
            <consortium name="DOE Joint Genome Institute"/>
            <person name="Walker A.K."/>
            <person name="Frasz S.L."/>
            <person name="Seifert K.A."/>
            <person name="Miller J.D."/>
            <person name="Mondo S.J."/>
            <person name="Labutti K."/>
            <person name="Lipzen A."/>
            <person name="Dockter R."/>
            <person name="Kennedy M."/>
            <person name="Grigoriev I.V."/>
            <person name="Spatafora J.W."/>
        </authorList>
    </citation>
    <scope>NUCLEOTIDE SEQUENCE [LARGE SCALE GENOMIC DNA]</scope>
    <source>
        <strain evidence="2 3">CBS 120377</strain>
    </source>
</reference>
<dbReference type="PANTHER" id="PTHR31896">
    <property type="entry name" value="FAMILY REGULATORY PROTEIN, PUTATIVE (AFU_ORTHOLOGUE AFUA_3G14730)-RELATED"/>
    <property type="match status" value="1"/>
</dbReference>
<dbReference type="OrthoDB" id="671439at2759"/>
<evidence type="ECO:0000256" key="1">
    <source>
        <dbReference type="ARBA" id="ARBA00022679"/>
    </source>
</evidence>
<evidence type="ECO:0000313" key="3">
    <source>
        <dbReference type="Proteomes" id="UP000070700"/>
    </source>
</evidence>
<dbReference type="Proteomes" id="UP000070700">
    <property type="component" value="Unassembled WGS sequence"/>
</dbReference>
<protein>
    <submittedName>
        <fullName evidence="2">Uncharacterized protein</fullName>
    </submittedName>
</protein>
<dbReference type="PANTHER" id="PTHR31896:SF13">
    <property type="entry name" value="TRICHOTHECENE 3-O-ACETYLTRANSFERASE"/>
    <property type="match status" value="1"/>
</dbReference>
<organism evidence="2 3">
    <name type="scientific">Mollisia scopiformis</name>
    <name type="common">Conifer needle endophyte fungus</name>
    <name type="synonym">Phialocephala scopiformis</name>
    <dbReference type="NCBI Taxonomy" id="149040"/>
    <lineage>
        <taxon>Eukaryota</taxon>
        <taxon>Fungi</taxon>
        <taxon>Dikarya</taxon>
        <taxon>Ascomycota</taxon>
        <taxon>Pezizomycotina</taxon>
        <taxon>Leotiomycetes</taxon>
        <taxon>Helotiales</taxon>
        <taxon>Mollisiaceae</taxon>
        <taxon>Mollisia</taxon>
    </lineage>
</organism>
<dbReference type="AlphaFoldDB" id="A0A132B9E0"/>
<dbReference type="InterPro" id="IPR023213">
    <property type="entry name" value="CAT-like_dom_sf"/>
</dbReference>
<dbReference type="RefSeq" id="XP_018063377.1">
    <property type="nucleotide sequence ID" value="XM_018223165.1"/>
</dbReference>
<sequence>MSHFEETVVHHVRPIGWQNDPDQEIWILSDLEYMMPQVFLKFSFLYKIGEGVDEIAVIDGLKESLALTLSQYRPLTGVFKKDDGEVKIFRNRGDTVSFVVKRLYQNEKSVSLADLEAAGFPPLQVDRQVALENMGDASIDSMIKNNRIQTELQATWLQDGIILTIGYHHYCTDGAGFSKFVQQWARNSLALSKNTKPEPPAWDYVNLDRGRLNGKFVPPEKRIIPQPPNLSPTLVTVPFAQAPPQRPVILHFHKSSTDLLKRIASSSGGTFVQISSYDAITALLWRAYTRARLTIYDLIPDESTMLGQVVDLRSRFDPPLDSQLQANATLGVVTPGVSIHDVVADGKLGFLASLVRQAHIGATEEVALERSNMVAMLQDKTMAAWSGERVPRFGVAMSDMRSSKFYEADFGFGPPVAVRNVHQPGYPCVIQKLAPQSDQETMLEVQIPVDVSCFECFIQDPELLLYAEIVSG</sequence>
<dbReference type="EMBL" id="KQ947433">
    <property type="protein sequence ID" value="KUJ09022.1"/>
    <property type="molecule type" value="Genomic_DNA"/>
</dbReference>
<accession>A0A132B9E0</accession>
<dbReference type="Gene3D" id="3.30.559.10">
    <property type="entry name" value="Chloramphenicol acetyltransferase-like domain"/>
    <property type="match status" value="2"/>
</dbReference>
<evidence type="ECO:0000313" key="2">
    <source>
        <dbReference type="EMBL" id="KUJ09022.1"/>
    </source>
</evidence>
<dbReference type="InterPro" id="IPR051283">
    <property type="entry name" value="Sec_Metabolite_Acyltrans"/>
</dbReference>
<keyword evidence="3" id="KW-1185">Reference proteome</keyword>
<dbReference type="GeneID" id="28832891"/>
<dbReference type="InParanoid" id="A0A132B9E0"/>
<gene>
    <name evidence="2" type="ORF">LY89DRAFT_788437</name>
</gene>
<keyword evidence="1" id="KW-0808">Transferase</keyword>
<proteinExistence type="predicted"/>
<dbReference type="GO" id="GO:0016740">
    <property type="term" value="F:transferase activity"/>
    <property type="evidence" value="ECO:0007669"/>
    <property type="project" value="UniProtKB-KW"/>
</dbReference>
<dbReference type="Pfam" id="PF02458">
    <property type="entry name" value="Transferase"/>
    <property type="match status" value="1"/>
</dbReference>
<name>A0A132B9E0_MOLSC</name>